<proteinExistence type="predicted"/>
<accession>A0AAN6SL41</accession>
<evidence type="ECO:0000313" key="3">
    <source>
        <dbReference type="Proteomes" id="UP001303115"/>
    </source>
</evidence>
<sequence length="238" mass="26609">MASADSSDEWRPGADGPDSDLSDLEIAAPPPRRFSTFGQDSMNSMVATAAEDRALTKRNQKERTFKSLVPGTDRLYLLWSNGFDWFRVNTLKQNLTDTPNDYQLERFIDGIVRHIGRRTATGTASTIAQLINDGLATNAQIREPLWITSDLIRRMNTAIIKDAMEEGTMSWDCIILSVVILSLQSALSARAGEIGRSRDYKGEEYLAYKDIDIRWVDTNDGKGKLSCVITLRAEKGKK</sequence>
<comment type="caution">
    <text evidence="2">The sequence shown here is derived from an EMBL/GenBank/DDBJ whole genome shotgun (WGS) entry which is preliminary data.</text>
</comment>
<dbReference type="EMBL" id="MU854614">
    <property type="protein sequence ID" value="KAK4032396.1"/>
    <property type="molecule type" value="Genomic_DNA"/>
</dbReference>
<dbReference type="Proteomes" id="UP001303115">
    <property type="component" value="Unassembled WGS sequence"/>
</dbReference>
<evidence type="ECO:0000313" key="2">
    <source>
        <dbReference type="EMBL" id="KAK4032396.1"/>
    </source>
</evidence>
<keyword evidence="3" id="KW-1185">Reference proteome</keyword>
<protein>
    <submittedName>
        <fullName evidence="2">Uncharacterized protein</fullName>
    </submittedName>
</protein>
<organism evidence="2 3">
    <name type="scientific">Parachaetomium inaequale</name>
    <dbReference type="NCBI Taxonomy" id="2588326"/>
    <lineage>
        <taxon>Eukaryota</taxon>
        <taxon>Fungi</taxon>
        <taxon>Dikarya</taxon>
        <taxon>Ascomycota</taxon>
        <taxon>Pezizomycotina</taxon>
        <taxon>Sordariomycetes</taxon>
        <taxon>Sordariomycetidae</taxon>
        <taxon>Sordariales</taxon>
        <taxon>Chaetomiaceae</taxon>
        <taxon>Parachaetomium</taxon>
    </lineage>
</organism>
<name>A0AAN6SL41_9PEZI</name>
<feature type="region of interest" description="Disordered" evidence="1">
    <location>
        <begin position="1"/>
        <end position="38"/>
    </location>
</feature>
<evidence type="ECO:0000256" key="1">
    <source>
        <dbReference type="SAM" id="MobiDB-lite"/>
    </source>
</evidence>
<dbReference type="AlphaFoldDB" id="A0AAN6SL41"/>
<gene>
    <name evidence="2" type="ORF">C8A01DRAFT_41158</name>
</gene>
<reference evidence="3" key="1">
    <citation type="journal article" date="2023" name="Mol. Phylogenet. Evol.">
        <title>Genome-scale phylogeny and comparative genomics of the fungal order Sordariales.</title>
        <authorList>
            <person name="Hensen N."/>
            <person name="Bonometti L."/>
            <person name="Westerberg I."/>
            <person name="Brannstrom I.O."/>
            <person name="Guillou S."/>
            <person name="Cros-Aarteil S."/>
            <person name="Calhoun S."/>
            <person name="Haridas S."/>
            <person name="Kuo A."/>
            <person name="Mondo S."/>
            <person name="Pangilinan J."/>
            <person name="Riley R."/>
            <person name="LaButti K."/>
            <person name="Andreopoulos B."/>
            <person name="Lipzen A."/>
            <person name="Chen C."/>
            <person name="Yan M."/>
            <person name="Daum C."/>
            <person name="Ng V."/>
            <person name="Clum A."/>
            <person name="Steindorff A."/>
            <person name="Ohm R.A."/>
            <person name="Martin F."/>
            <person name="Silar P."/>
            <person name="Natvig D.O."/>
            <person name="Lalanne C."/>
            <person name="Gautier V."/>
            <person name="Ament-Velasquez S.L."/>
            <person name="Kruys A."/>
            <person name="Hutchinson M.I."/>
            <person name="Powell A.J."/>
            <person name="Barry K."/>
            <person name="Miller A.N."/>
            <person name="Grigoriev I.V."/>
            <person name="Debuchy R."/>
            <person name="Gladieux P."/>
            <person name="Hiltunen Thoren M."/>
            <person name="Johannesson H."/>
        </authorList>
    </citation>
    <scope>NUCLEOTIDE SEQUENCE [LARGE SCALE GENOMIC DNA]</scope>
    <source>
        <strain evidence="3">CBS 284.82</strain>
    </source>
</reference>